<dbReference type="WBParaSite" id="ALUE_0000017401-mRNA-1">
    <property type="protein sequence ID" value="ALUE_0000017401-mRNA-1"/>
    <property type="gene ID" value="ALUE_0000017401"/>
</dbReference>
<accession>A0A0M3HF79</accession>
<dbReference type="Proteomes" id="UP000036681">
    <property type="component" value="Unplaced"/>
</dbReference>
<evidence type="ECO:0000256" key="1">
    <source>
        <dbReference type="SAM" id="MobiDB-lite"/>
    </source>
</evidence>
<organism evidence="2 3">
    <name type="scientific">Ascaris lumbricoides</name>
    <name type="common">Giant roundworm</name>
    <dbReference type="NCBI Taxonomy" id="6252"/>
    <lineage>
        <taxon>Eukaryota</taxon>
        <taxon>Metazoa</taxon>
        <taxon>Ecdysozoa</taxon>
        <taxon>Nematoda</taxon>
        <taxon>Chromadorea</taxon>
        <taxon>Rhabditida</taxon>
        <taxon>Spirurina</taxon>
        <taxon>Ascaridomorpha</taxon>
        <taxon>Ascaridoidea</taxon>
        <taxon>Ascarididae</taxon>
        <taxon>Ascaris</taxon>
    </lineage>
</organism>
<feature type="region of interest" description="Disordered" evidence="1">
    <location>
        <begin position="1"/>
        <end position="30"/>
    </location>
</feature>
<evidence type="ECO:0000313" key="3">
    <source>
        <dbReference type="WBParaSite" id="ALUE_0000017401-mRNA-1"/>
    </source>
</evidence>
<protein>
    <submittedName>
        <fullName evidence="3">DENN domain-containing protein 5B</fullName>
    </submittedName>
</protein>
<sequence length="104" mass="11344">MELSSKYNGSTGNNSVKPLRGNSQMGSQRPILEEKLGFKTKEPYFPSRIRSSLDVNSTDSSLMDILNFDSTVLEESLFTVSAMSSVQPLPLCATSKACIMSITT</sequence>
<reference evidence="3" key="1">
    <citation type="submission" date="2017-02" db="UniProtKB">
        <authorList>
            <consortium name="WormBaseParasite"/>
        </authorList>
    </citation>
    <scope>IDENTIFICATION</scope>
</reference>
<name>A0A0M3HF79_ASCLU</name>
<evidence type="ECO:0000313" key="2">
    <source>
        <dbReference type="Proteomes" id="UP000036681"/>
    </source>
</evidence>
<keyword evidence="2" id="KW-1185">Reference proteome</keyword>
<feature type="compositionally biased region" description="Polar residues" evidence="1">
    <location>
        <begin position="1"/>
        <end position="27"/>
    </location>
</feature>
<dbReference type="AlphaFoldDB" id="A0A0M3HF79"/>
<proteinExistence type="predicted"/>